<proteinExistence type="predicted"/>
<dbReference type="InterPro" id="IPR029063">
    <property type="entry name" value="SAM-dependent_MTases_sf"/>
</dbReference>
<accession>A0A0F9UZP4</accession>
<dbReference type="InterPro" id="IPR013217">
    <property type="entry name" value="Methyltransf_12"/>
</dbReference>
<feature type="domain" description="Methyltransferase type 12" evidence="1">
    <location>
        <begin position="71"/>
        <end position="170"/>
    </location>
</feature>
<organism evidence="2">
    <name type="scientific">marine sediment metagenome</name>
    <dbReference type="NCBI Taxonomy" id="412755"/>
    <lineage>
        <taxon>unclassified sequences</taxon>
        <taxon>metagenomes</taxon>
        <taxon>ecological metagenomes</taxon>
    </lineage>
</organism>
<dbReference type="AlphaFoldDB" id="A0A0F9UZP4"/>
<dbReference type="SUPFAM" id="SSF53335">
    <property type="entry name" value="S-adenosyl-L-methionine-dependent methyltransferases"/>
    <property type="match status" value="1"/>
</dbReference>
<evidence type="ECO:0000259" key="1">
    <source>
        <dbReference type="Pfam" id="PF08242"/>
    </source>
</evidence>
<name>A0A0F9UZP4_9ZZZZ</name>
<dbReference type="Pfam" id="PF08242">
    <property type="entry name" value="Methyltransf_12"/>
    <property type="match status" value="1"/>
</dbReference>
<dbReference type="EMBL" id="LAZR01000740">
    <property type="protein sequence ID" value="KKN59093.1"/>
    <property type="molecule type" value="Genomic_DNA"/>
</dbReference>
<sequence>MKKTSQILSEVNSFWHSENNPSDYIRSFSHFQDYGKWKNKELWDKLGLDNLERLETLKMLSGKSEVVNMIEWGVGGGSNAVKFSKEIDFYGVDISRDSISECKRQLKLVHNRNFDSQLIHIQIENPELVPELIPKVDFFLCTSVFQHFPSPEYGANVAEIAYDILKDDGIALIQIKYGEHQNYFNYNENFARFTLYPIPLFWALMTQIGFKVLAITLETKTFYAYYYLKK</sequence>
<reference evidence="2" key="1">
    <citation type="journal article" date="2015" name="Nature">
        <title>Complex archaea that bridge the gap between prokaryotes and eukaryotes.</title>
        <authorList>
            <person name="Spang A."/>
            <person name="Saw J.H."/>
            <person name="Jorgensen S.L."/>
            <person name="Zaremba-Niedzwiedzka K."/>
            <person name="Martijn J."/>
            <person name="Lind A.E."/>
            <person name="van Eijk R."/>
            <person name="Schleper C."/>
            <person name="Guy L."/>
            <person name="Ettema T.J."/>
        </authorList>
    </citation>
    <scope>NUCLEOTIDE SEQUENCE</scope>
</reference>
<gene>
    <name evidence="2" type="ORF">LCGC14_0545730</name>
</gene>
<dbReference type="CDD" id="cd02440">
    <property type="entry name" value="AdoMet_MTases"/>
    <property type="match status" value="1"/>
</dbReference>
<evidence type="ECO:0000313" key="2">
    <source>
        <dbReference type="EMBL" id="KKN59093.1"/>
    </source>
</evidence>
<protein>
    <recommendedName>
        <fullName evidence="1">Methyltransferase type 12 domain-containing protein</fullName>
    </recommendedName>
</protein>
<dbReference type="Gene3D" id="3.40.50.150">
    <property type="entry name" value="Vaccinia Virus protein VP39"/>
    <property type="match status" value="1"/>
</dbReference>
<comment type="caution">
    <text evidence="2">The sequence shown here is derived from an EMBL/GenBank/DDBJ whole genome shotgun (WGS) entry which is preliminary data.</text>
</comment>